<name>A0A926FFN2_9FIRM</name>
<dbReference type="InterPro" id="IPR010724">
    <property type="entry name" value="RepA_N"/>
</dbReference>
<feature type="region of interest" description="Disordered" evidence="1">
    <location>
        <begin position="167"/>
        <end position="194"/>
    </location>
</feature>
<protein>
    <submittedName>
        <fullName evidence="3">Replication initiator protein A</fullName>
    </submittedName>
</protein>
<dbReference type="EMBL" id="JACRTE010000022">
    <property type="protein sequence ID" value="MBC8597325.1"/>
    <property type="molecule type" value="Genomic_DNA"/>
</dbReference>
<evidence type="ECO:0000313" key="3">
    <source>
        <dbReference type="EMBL" id="MBC8597325.1"/>
    </source>
</evidence>
<dbReference type="Proteomes" id="UP000647416">
    <property type="component" value="Unassembled WGS sequence"/>
</dbReference>
<evidence type="ECO:0000313" key="4">
    <source>
        <dbReference type="Proteomes" id="UP000647416"/>
    </source>
</evidence>
<sequence length="194" mass="22857">MSIQFEYFYGSQAEQFSFYRIPKILFTDETLSGISVEAKVLYSFMLDRMSLSVKNCWFDEENRVYIIYTIDDILCDFGCAKQKALKLLDELENGIGLIERKRQGLGRPNIIYVKNFIHNPKEKRYENQNTESMNIENQEVLNSNLQKYENHTSRDMKIEIQEVPKSYSNNTNNNYTDFNDTEKNNTESSDTEII</sequence>
<dbReference type="AlphaFoldDB" id="A0A926FFN2"/>
<keyword evidence="4" id="KW-1185">Reference proteome</keyword>
<reference evidence="3" key="1">
    <citation type="submission" date="2020-08" db="EMBL/GenBank/DDBJ databases">
        <title>Genome public.</title>
        <authorList>
            <person name="Liu C."/>
            <person name="Sun Q."/>
        </authorList>
    </citation>
    <scope>NUCLEOTIDE SEQUENCE</scope>
    <source>
        <strain evidence="3">NSJ-50</strain>
    </source>
</reference>
<accession>A0A926FFN2</accession>
<dbReference type="RefSeq" id="WP_262432635.1">
    <property type="nucleotide sequence ID" value="NZ_JACRTE010000022.1"/>
</dbReference>
<evidence type="ECO:0000256" key="1">
    <source>
        <dbReference type="SAM" id="MobiDB-lite"/>
    </source>
</evidence>
<gene>
    <name evidence="3" type="ORF">H8706_10685</name>
</gene>
<dbReference type="Pfam" id="PF06970">
    <property type="entry name" value="RepA_N"/>
    <property type="match status" value="1"/>
</dbReference>
<feature type="compositionally biased region" description="Low complexity" evidence="1">
    <location>
        <begin position="167"/>
        <end position="176"/>
    </location>
</feature>
<evidence type="ECO:0000259" key="2">
    <source>
        <dbReference type="Pfam" id="PF06970"/>
    </source>
</evidence>
<feature type="domain" description="Replication initiator A N-terminal" evidence="2">
    <location>
        <begin position="17"/>
        <end position="91"/>
    </location>
</feature>
<proteinExistence type="predicted"/>
<comment type="caution">
    <text evidence="3">The sequence shown here is derived from an EMBL/GenBank/DDBJ whole genome shotgun (WGS) entry which is preliminary data.</text>
</comment>
<organism evidence="3 4">
    <name type="scientific">Qingrenia yutianensis</name>
    <dbReference type="NCBI Taxonomy" id="2763676"/>
    <lineage>
        <taxon>Bacteria</taxon>
        <taxon>Bacillati</taxon>
        <taxon>Bacillota</taxon>
        <taxon>Clostridia</taxon>
        <taxon>Eubacteriales</taxon>
        <taxon>Oscillospiraceae</taxon>
        <taxon>Qingrenia</taxon>
    </lineage>
</organism>
<feature type="non-terminal residue" evidence="3">
    <location>
        <position position="194"/>
    </location>
</feature>